<name>A0A3B1DIZ6_9ZZZZ</name>
<proteinExistence type="predicted"/>
<dbReference type="Gene3D" id="3.80.10.10">
    <property type="entry name" value="Ribonuclease Inhibitor"/>
    <property type="match status" value="2"/>
</dbReference>
<dbReference type="AlphaFoldDB" id="A0A3B1DIZ6"/>
<evidence type="ECO:0008006" key="2">
    <source>
        <dbReference type="Google" id="ProtNLM"/>
    </source>
</evidence>
<dbReference type="EMBL" id="UOGL01000274">
    <property type="protein sequence ID" value="VAX38901.1"/>
    <property type="molecule type" value="Genomic_DNA"/>
</dbReference>
<gene>
    <name evidence="1" type="ORF">MNBD_PLANCTO02-1269</name>
</gene>
<evidence type="ECO:0000313" key="1">
    <source>
        <dbReference type="EMBL" id="VAX38901.1"/>
    </source>
</evidence>
<organism evidence="1">
    <name type="scientific">hydrothermal vent metagenome</name>
    <dbReference type="NCBI Taxonomy" id="652676"/>
    <lineage>
        <taxon>unclassified sequences</taxon>
        <taxon>metagenomes</taxon>
        <taxon>ecological metagenomes</taxon>
    </lineage>
</organism>
<protein>
    <recommendedName>
        <fullName evidence="2">Leucine-rich repeat domain-containing protein</fullName>
    </recommendedName>
</protein>
<dbReference type="InterPro" id="IPR032675">
    <property type="entry name" value="LRR_dom_sf"/>
</dbReference>
<accession>A0A3B1DIZ6</accession>
<dbReference type="SUPFAM" id="SSF52047">
    <property type="entry name" value="RNI-like"/>
    <property type="match status" value="2"/>
</dbReference>
<reference evidence="1" key="1">
    <citation type="submission" date="2018-06" db="EMBL/GenBank/DDBJ databases">
        <authorList>
            <person name="Zhirakovskaya E."/>
        </authorList>
    </citation>
    <scope>NUCLEOTIDE SEQUENCE</scope>
</reference>
<sequence>MKKTILLFWFHFLICQTTLFAQSAIDMAWCLSDENNGFETRNGRVVRVNLARIGKSKENKSFYKLKKMEQLCLSLQVFSSFETDRFAKVFPHLQEVQIRRFHEDAQSVSPSDYFKLLSLARLQKLTIERLQIDNNKINTRLGAKSRLKSLDVSVILKGRLLPVLEHLQLESLRLQYLQSGRTVNTDDLDLINKQKNLKTLSFVGHSIVEVKKNKINIEKLKSLRQLATLSLYNISFDPSQLMMLPKLKVLKIRRCHLTSSSFEKLFQHPSLEKVEVIECSHKDLGITSPLKPVKSRLKLIKLSLIPVTDLKYFANSGCELHLTLGMNIATRAVEGFFPLPGDYYLRKLTEDDLKSIKKCPTITKFKFSGLITETTKSIVIGLAKLPALMSLEINFVSLDKSAYLPKGKKNKSNLRRIVLLTNPRLSPILVNEMLSSDTESLSIRCSSESSSSEIALWKNTDFKSVPKLRSLYLEDFFITEKNFYLPVELLPPSLKLLSLQFSSIEIDRLAGLLSRCKNLEQLKILNGFFEKKPGFSQLNKLKTIKRIELLGCNLKADVVKKLKVESLRIGGIEMFSW</sequence>